<comment type="caution">
    <text evidence="2">The sequence shown here is derived from an EMBL/GenBank/DDBJ whole genome shotgun (WGS) entry which is preliminary data.</text>
</comment>
<reference evidence="2" key="1">
    <citation type="submission" date="2019-12" db="EMBL/GenBank/DDBJ databases">
        <title>The whole-genome sequencing of Haloarcula japonica strain pws8.</title>
        <authorList>
            <person name="Verma D.K."/>
            <person name="Gopal K."/>
            <person name="Prasad E.S."/>
        </authorList>
    </citation>
    <scope>NUCLEOTIDE SEQUENCE</scope>
    <source>
        <strain evidence="2">Pws8</strain>
    </source>
</reference>
<dbReference type="Proteomes" id="UP000610611">
    <property type="component" value="Unassembled WGS sequence"/>
</dbReference>
<dbReference type="InterPro" id="IPR026870">
    <property type="entry name" value="Zinc_ribbon_dom"/>
</dbReference>
<gene>
    <name evidence="2" type="ORF">GOC83_12595</name>
</gene>
<name>A0A847U216_9EURY</name>
<accession>A0A847U216</accession>
<evidence type="ECO:0000313" key="2">
    <source>
        <dbReference type="EMBL" id="NLV06969.1"/>
    </source>
</evidence>
<sequence length="55" mass="6086">MSLGVLPSNMMERLRRVVGTRQQSHLECRRCGTTLETDATTCPVCGSGDIARYDL</sequence>
<evidence type="ECO:0000313" key="3">
    <source>
        <dbReference type="Proteomes" id="UP000610611"/>
    </source>
</evidence>
<dbReference type="EMBL" id="WOWB01000001">
    <property type="protein sequence ID" value="NLV06969.1"/>
    <property type="molecule type" value="Genomic_DNA"/>
</dbReference>
<organism evidence="2 3">
    <name type="scientific">Haloarcula rubripromontorii</name>
    <dbReference type="NCBI Taxonomy" id="1705562"/>
    <lineage>
        <taxon>Archaea</taxon>
        <taxon>Methanobacteriati</taxon>
        <taxon>Methanobacteriota</taxon>
        <taxon>Stenosarchaea group</taxon>
        <taxon>Halobacteria</taxon>
        <taxon>Halobacteriales</taxon>
        <taxon>Haloarculaceae</taxon>
        <taxon>Haloarcula</taxon>
    </lineage>
</organism>
<dbReference type="Pfam" id="PF13240">
    <property type="entry name" value="Zn_Ribbon_1"/>
    <property type="match status" value="1"/>
</dbReference>
<protein>
    <submittedName>
        <fullName evidence="2">Zinc-ribbon domain-containing protein</fullName>
    </submittedName>
</protein>
<evidence type="ECO:0000259" key="1">
    <source>
        <dbReference type="Pfam" id="PF13240"/>
    </source>
</evidence>
<feature type="domain" description="Zinc-ribbon" evidence="1">
    <location>
        <begin position="28"/>
        <end position="47"/>
    </location>
</feature>
<dbReference type="Gene3D" id="4.10.1060.50">
    <property type="match status" value="1"/>
</dbReference>
<dbReference type="InterPro" id="IPR038587">
    <property type="entry name" value="Ribosomal_eL40_sf"/>
</dbReference>
<proteinExistence type="predicted"/>
<dbReference type="AlphaFoldDB" id="A0A847U216"/>